<protein>
    <submittedName>
        <fullName evidence="1">Uncharacterized protein</fullName>
    </submittedName>
</protein>
<accession>A0A2U9D024</accession>
<dbReference type="EMBL" id="CP026262">
    <property type="protein sequence ID" value="AWP20132.1"/>
    <property type="molecule type" value="Genomic_DNA"/>
</dbReference>
<name>A0A2U9D024_SCOMX</name>
<reference evidence="1 2" key="1">
    <citation type="submission" date="2017-12" db="EMBL/GenBank/DDBJ databases">
        <title>Integrating genomic resources of turbot (Scophthalmus maximus) in depth evaluation of genetic and physical mapping variation across individuals.</title>
        <authorList>
            <person name="Martinez P."/>
        </authorList>
    </citation>
    <scope>NUCLEOTIDE SEQUENCE [LARGE SCALE GENOMIC DNA]</scope>
</reference>
<organism evidence="1 2">
    <name type="scientific">Scophthalmus maximus</name>
    <name type="common">Turbot</name>
    <name type="synonym">Psetta maxima</name>
    <dbReference type="NCBI Taxonomy" id="52904"/>
    <lineage>
        <taxon>Eukaryota</taxon>
        <taxon>Metazoa</taxon>
        <taxon>Chordata</taxon>
        <taxon>Craniata</taxon>
        <taxon>Vertebrata</taxon>
        <taxon>Euteleostomi</taxon>
        <taxon>Actinopterygii</taxon>
        <taxon>Neopterygii</taxon>
        <taxon>Teleostei</taxon>
        <taxon>Neoteleostei</taxon>
        <taxon>Acanthomorphata</taxon>
        <taxon>Carangaria</taxon>
        <taxon>Pleuronectiformes</taxon>
        <taxon>Pleuronectoidei</taxon>
        <taxon>Scophthalmidae</taxon>
        <taxon>Scophthalmus</taxon>
    </lineage>
</organism>
<gene>
    <name evidence="1" type="ORF">SMAX5B_019725</name>
</gene>
<proteinExistence type="predicted"/>
<keyword evidence="2" id="KW-1185">Reference proteome</keyword>
<evidence type="ECO:0000313" key="2">
    <source>
        <dbReference type="Proteomes" id="UP000246464"/>
    </source>
</evidence>
<dbReference type="Proteomes" id="UP000246464">
    <property type="component" value="Chromosome 20"/>
</dbReference>
<evidence type="ECO:0000313" key="1">
    <source>
        <dbReference type="EMBL" id="AWP20132.1"/>
    </source>
</evidence>
<sequence>MGHFGEERECCSTAVNEAAIPPSADATIQLDSVTSGKREKTCSRCRQIGCGGRSVAQGDFIRASARQHIHPTCDLASYSPQWLSEQVQTEQALDKAPGPLTPCTPRGTADTVVFFPDRAAVAAPSQPASFTHRANTK</sequence>
<dbReference type="AlphaFoldDB" id="A0A2U9D024"/>